<dbReference type="EMBL" id="QMDL01000003">
    <property type="protein sequence ID" value="RMJ03230.1"/>
    <property type="molecule type" value="Genomic_DNA"/>
</dbReference>
<evidence type="ECO:0008006" key="3">
    <source>
        <dbReference type="Google" id="ProtNLM"/>
    </source>
</evidence>
<evidence type="ECO:0000313" key="1">
    <source>
        <dbReference type="EMBL" id="RMJ03230.1"/>
    </source>
</evidence>
<comment type="caution">
    <text evidence="1">The sequence shown here is derived from an EMBL/GenBank/DDBJ whole genome shotgun (WGS) entry which is preliminary data.</text>
</comment>
<reference evidence="1 2" key="1">
    <citation type="submission" date="2018-08" db="EMBL/GenBank/DDBJ databases">
        <title>Whole Genome Sequence of the Moderate Halophilic Marine Bacterium Marinobacter litoralis Sw-45.</title>
        <authorList>
            <person name="Musa H."/>
        </authorList>
    </citation>
    <scope>NUCLEOTIDE SEQUENCE [LARGE SCALE GENOMIC DNA]</scope>
    <source>
        <strain evidence="1 2">Sw-45</strain>
    </source>
</reference>
<organism evidence="1 2">
    <name type="scientific">Marinobacter litoralis</name>
    <dbReference type="NCBI Taxonomy" id="187981"/>
    <lineage>
        <taxon>Bacteria</taxon>
        <taxon>Pseudomonadati</taxon>
        <taxon>Pseudomonadota</taxon>
        <taxon>Gammaproteobacteria</taxon>
        <taxon>Pseudomonadales</taxon>
        <taxon>Marinobacteraceae</taxon>
        <taxon>Marinobacter</taxon>
    </lineage>
</organism>
<name>A0A3M2RD48_9GAMM</name>
<sequence>MPFMNAQVSTANPSRLINRLCKHFSHKIEAEWSETNGLLTFSIGECRLSTLNGALALECQAPTAEELEELGQVVASHLIRFAGDEVAEVQWKPETA</sequence>
<dbReference type="Gene3D" id="3.30.310.50">
    <property type="entry name" value="Alpha-D-phosphohexomutase, C-terminal domain"/>
    <property type="match status" value="1"/>
</dbReference>
<dbReference type="OrthoDB" id="9806511at2"/>
<dbReference type="Pfam" id="PF09981">
    <property type="entry name" value="DUF2218"/>
    <property type="match status" value="1"/>
</dbReference>
<protein>
    <recommendedName>
        <fullName evidence="3">DUF2218 domain-containing protein</fullName>
    </recommendedName>
</protein>
<gene>
    <name evidence="1" type="ORF">DOQ08_02695</name>
</gene>
<keyword evidence="2" id="KW-1185">Reference proteome</keyword>
<dbReference type="InterPro" id="IPR014543">
    <property type="entry name" value="UCP028291"/>
</dbReference>
<dbReference type="AlphaFoldDB" id="A0A3M2RD48"/>
<dbReference type="PIRSF" id="PIRSF028291">
    <property type="entry name" value="UCP028291"/>
    <property type="match status" value="1"/>
</dbReference>
<evidence type="ECO:0000313" key="2">
    <source>
        <dbReference type="Proteomes" id="UP000265903"/>
    </source>
</evidence>
<dbReference type="Proteomes" id="UP000265903">
    <property type="component" value="Unassembled WGS sequence"/>
</dbReference>
<dbReference type="RefSeq" id="WP_114335453.1">
    <property type="nucleotide sequence ID" value="NZ_QMDL01000003.1"/>
</dbReference>
<accession>A0A3M2RD48</accession>
<proteinExistence type="predicted"/>